<accession>T1KLH3</accession>
<organism evidence="2 3">
    <name type="scientific">Tetranychus urticae</name>
    <name type="common">Two-spotted spider mite</name>
    <dbReference type="NCBI Taxonomy" id="32264"/>
    <lineage>
        <taxon>Eukaryota</taxon>
        <taxon>Metazoa</taxon>
        <taxon>Ecdysozoa</taxon>
        <taxon>Arthropoda</taxon>
        <taxon>Chelicerata</taxon>
        <taxon>Arachnida</taxon>
        <taxon>Acari</taxon>
        <taxon>Acariformes</taxon>
        <taxon>Trombidiformes</taxon>
        <taxon>Prostigmata</taxon>
        <taxon>Eleutherengona</taxon>
        <taxon>Raphignathae</taxon>
        <taxon>Tetranychoidea</taxon>
        <taxon>Tetranychidae</taxon>
        <taxon>Tetranychus</taxon>
    </lineage>
</organism>
<evidence type="ECO:0000256" key="1">
    <source>
        <dbReference type="SAM" id="MobiDB-lite"/>
    </source>
</evidence>
<gene>
    <name evidence="2" type="primary">107365283</name>
</gene>
<keyword evidence="3" id="KW-1185">Reference proteome</keyword>
<reference evidence="2" key="2">
    <citation type="submission" date="2015-06" db="UniProtKB">
        <authorList>
            <consortium name="EnsemblMetazoa"/>
        </authorList>
    </citation>
    <scope>IDENTIFICATION</scope>
</reference>
<sequence length="346" mass="37734">MSCGNHEISDYIFDLPMKISSSYMPKYFHIEIPEILSIDEDEDAYDFKIEKEAINMAEVAEEDKIRETERLLQSGQLKDFTKLKSFDDDPSMDQTSSISPILPGSPCLSILPAVPINGIVSSLPPQPAVNTISPPVPQPPPLPAPPTVSVTLSTSLPGQLSLPIQGSIPSHPPYPITNITSAIANSITSNVINCSNDNMNNVTNNIAHGSSSAAVAAASSSTSTTTNPIPVNSDFIIDTDVIYSFKMVDQNSMKCNNDVNNAIISRRNSVPTSLCTFQDNLGILRPMPSQFRCDSSKSNKSKQQEFIPKTRIDPADFESSSSSPFDDALLRAIDDKQELNHVFQHY</sequence>
<feature type="region of interest" description="Disordered" evidence="1">
    <location>
        <begin position="292"/>
        <end position="323"/>
    </location>
</feature>
<proteinExistence type="predicted"/>
<dbReference type="EMBL" id="CAEY01000211">
    <property type="status" value="NOT_ANNOTATED_CDS"/>
    <property type="molecule type" value="Genomic_DNA"/>
</dbReference>
<name>T1KLH3_TETUR</name>
<dbReference type="KEGG" id="tut:107365283"/>
<protein>
    <submittedName>
        <fullName evidence="2">Uncharacterized protein</fullName>
    </submittedName>
</protein>
<evidence type="ECO:0000313" key="3">
    <source>
        <dbReference type="Proteomes" id="UP000015104"/>
    </source>
</evidence>
<dbReference type="EnsemblMetazoa" id="tetur14g02440.1">
    <property type="protein sequence ID" value="tetur14g02440.1"/>
    <property type="gene ID" value="tetur14g02440"/>
</dbReference>
<dbReference type="HOGENOM" id="CLU_802484_0_0_1"/>
<dbReference type="OMA" id="SYMPKYF"/>
<reference evidence="3" key="1">
    <citation type="submission" date="2011-08" db="EMBL/GenBank/DDBJ databases">
        <authorList>
            <person name="Rombauts S."/>
        </authorList>
    </citation>
    <scope>NUCLEOTIDE SEQUENCE</scope>
    <source>
        <strain evidence="3">London</strain>
    </source>
</reference>
<dbReference type="Proteomes" id="UP000015104">
    <property type="component" value="Unassembled WGS sequence"/>
</dbReference>
<evidence type="ECO:0000313" key="2">
    <source>
        <dbReference type="EnsemblMetazoa" id="tetur14g02440.1"/>
    </source>
</evidence>
<dbReference type="AlphaFoldDB" id="T1KLH3"/>
<dbReference type="OrthoDB" id="2018023at2759"/>